<dbReference type="PANTHER" id="PTHR33204:SF18">
    <property type="entry name" value="TRANSCRIPTIONAL REGULATORY PROTEIN"/>
    <property type="match status" value="1"/>
</dbReference>
<keyword evidence="6" id="KW-1185">Reference proteome</keyword>
<name>A0A084U9D7_9HYPH</name>
<organism evidence="5 6">
    <name type="scientific">Nitratireductor basaltis</name>
    <dbReference type="NCBI Taxonomy" id="472175"/>
    <lineage>
        <taxon>Bacteria</taxon>
        <taxon>Pseudomonadati</taxon>
        <taxon>Pseudomonadota</taxon>
        <taxon>Alphaproteobacteria</taxon>
        <taxon>Hyphomicrobiales</taxon>
        <taxon>Phyllobacteriaceae</taxon>
        <taxon>Nitratireductor</taxon>
    </lineage>
</organism>
<evidence type="ECO:0000256" key="3">
    <source>
        <dbReference type="ARBA" id="ARBA00023163"/>
    </source>
</evidence>
<gene>
    <name evidence="5" type="ORF">EL18_00589</name>
</gene>
<dbReference type="PROSITE" id="PS51118">
    <property type="entry name" value="HTH_HXLR"/>
    <property type="match status" value="1"/>
</dbReference>
<comment type="caution">
    <text evidence="5">The sequence shown here is derived from an EMBL/GenBank/DDBJ whole genome shotgun (WGS) entry which is preliminary data.</text>
</comment>
<dbReference type="eggNOG" id="COG1733">
    <property type="taxonomic scope" value="Bacteria"/>
</dbReference>
<keyword evidence="1" id="KW-0805">Transcription regulation</keyword>
<dbReference type="AlphaFoldDB" id="A0A084U9D7"/>
<dbReference type="Pfam" id="PF01638">
    <property type="entry name" value="HxlR"/>
    <property type="match status" value="1"/>
</dbReference>
<sequence length="237" mass="25666">MKLEKITDGDRRCYPDACGTAHALDLIGERWALLVIREMLLGPRRFADLRESLPGISANVLTQRLKWLETVGVVQRRKLAPPASVQVYELTEWGREAESVIVALGRWGARSPFQDVSQPLSAVGMVMSFRAMFLPSQAESVEAKIAFSTDKTAYSFTISKGALGFDAGVDASAQARLCGTPGQLASAVYGIRPLEDLEREGVRIDGERAAFHRFASAFALPPKVGWDGSKVAAGKGA</sequence>
<dbReference type="GO" id="GO:0003677">
    <property type="term" value="F:DNA binding"/>
    <property type="evidence" value="ECO:0007669"/>
    <property type="project" value="UniProtKB-KW"/>
</dbReference>
<dbReference type="PANTHER" id="PTHR33204">
    <property type="entry name" value="TRANSCRIPTIONAL REGULATOR, MARR FAMILY"/>
    <property type="match status" value="1"/>
</dbReference>
<reference evidence="5 6" key="1">
    <citation type="submission" date="2014-05" db="EMBL/GenBank/DDBJ databases">
        <title>Draft Genome Sequence of Nitratireductor basaltis Strain UMTGB225, A Marine Bacterium Isolated from Green Barrel Tunicate.</title>
        <authorList>
            <person name="Gan H.Y."/>
        </authorList>
    </citation>
    <scope>NUCLEOTIDE SEQUENCE [LARGE SCALE GENOMIC DNA]</scope>
    <source>
        <strain evidence="5 6">UMTGB225</strain>
    </source>
</reference>
<dbReference type="SUPFAM" id="SSF46785">
    <property type="entry name" value="Winged helix' DNA-binding domain"/>
    <property type="match status" value="1"/>
</dbReference>
<dbReference type="InterPro" id="IPR036390">
    <property type="entry name" value="WH_DNA-bd_sf"/>
</dbReference>
<accession>A0A084U9D7</accession>
<dbReference type="PATRIC" id="fig|472175.3.peg.610"/>
<dbReference type="InterPro" id="IPR036388">
    <property type="entry name" value="WH-like_DNA-bd_sf"/>
</dbReference>
<dbReference type="Gene3D" id="1.10.10.10">
    <property type="entry name" value="Winged helix-like DNA-binding domain superfamily/Winged helix DNA-binding domain"/>
    <property type="match status" value="1"/>
</dbReference>
<dbReference type="RefSeq" id="WP_036479616.1">
    <property type="nucleotide sequence ID" value="NZ_JMQM01000001.1"/>
</dbReference>
<keyword evidence="3" id="KW-0804">Transcription</keyword>
<dbReference type="OrthoDB" id="9782219at2"/>
<dbReference type="InterPro" id="IPR002577">
    <property type="entry name" value="HTH_HxlR"/>
</dbReference>
<evidence type="ECO:0000313" key="5">
    <source>
        <dbReference type="EMBL" id="KFB09573.1"/>
    </source>
</evidence>
<feature type="domain" description="HTH hxlR-type" evidence="4">
    <location>
        <begin position="18"/>
        <end position="116"/>
    </location>
</feature>
<proteinExistence type="predicted"/>
<evidence type="ECO:0000259" key="4">
    <source>
        <dbReference type="PROSITE" id="PS51118"/>
    </source>
</evidence>
<protein>
    <submittedName>
        <fullName evidence="5">HxlR family transcriptional regulator</fullName>
    </submittedName>
</protein>
<evidence type="ECO:0000256" key="1">
    <source>
        <dbReference type="ARBA" id="ARBA00023015"/>
    </source>
</evidence>
<evidence type="ECO:0000256" key="2">
    <source>
        <dbReference type="ARBA" id="ARBA00023125"/>
    </source>
</evidence>
<dbReference type="InterPro" id="IPR036527">
    <property type="entry name" value="SCP2_sterol-bd_dom_sf"/>
</dbReference>
<dbReference type="Proteomes" id="UP000053675">
    <property type="component" value="Unassembled WGS sequence"/>
</dbReference>
<dbReference type="Gene3D" id="3.30.1050.10">
    <property type="entry name" value="SCP2 sterol-binding domain"/>
    <property type="match status" value="1"/>
</dbReference>
<dbReference type="EMBL" id="JMQM01000001">
    <property type="protein sequence ID" value="KFB09573.1"/>
    <property type="molecule type" value="Genomic_DNA"/>
</dbReference>
<keyword evidence="2" id="KW-0238">DNA-binding</keyword>
<dbReference type="STRING" id="472175.EL18_00589"/>
<evidence type="ECO:0000313" key="6">
    <source>
        <dbReference type="Proteomes" id="UP000053675"/>
    </source>
</evidence>